<dbReference type="InterPro" id="IPR016181">
    <property type="entry name" value="Acyl_CoA_acyltransferase"/>
</dbReference>
<sequence>MITIRKTELEDINNIVNEFGIILMSRTDDITTENTMILVEKDNVYGISSFITNNDEAFINILFIKNDFRGMHFGDGLIKAILNLIDKKSYKRAFIELPREYEGFLINTGLYKENSKNKIMKKFNINLDKNSVIYFANLPNFFDTACKSKEKN</sequence>
<dbReference type="RefSeq" id="WP_338534722.1">
    <property type="nucleotide sequence ID" value="NZ_AP028654.1"/>
</dbReference>
<organism evidence="1 2">
    <name type="scientific">Helicovermis profundi</name>
    <dbReference type="NCBI Taxonomy" id="3065157"/>
    <lineage>
        <taxon>Bacteria</taxon>
        <taxon>Bacillati</taxon>
        <taxon>Bacillota</taxon>
        <taxon>Clostridia</taxon>
        <taxon>Helicovermis</taxon>
    </lineage>
</organism>
<evidence type="ECO:0000313" key="2">
    <source>
        <dbReference type="Proteomes" id="UP001321786"/>
    </source>
</evidence>
<dbReference type="AlphaFoldDB" id="A0AAU9EAX0"/>
<evidence type="ECO:0008006" key="3">
    <source>
        <dbReference type="Google" id="ProtNLM"/>
    </source>
</evidence>
<protein>
    <recommendedName>
        <fullName evidence="3">N-acetyltransferase domain-containing protein</fullName>
    </recommendedName>
</protein>
<dbReference type="KEGG" id="hprf:HLPR_13830"/>
<accession>A0AAU9EAX0</accession>
<dbReference type="SUPFAM" id="SSF55729">
    <property type="entry name" value="Acyl-CoA N-acyltransferases (Nat)"/>
    <property type="match status" value="1"/>
</dbReference>
<keyword evidence="2" id="KW-1185">Reference proteome</keyword>
<gene>
    <name evidence="1" type="ORF">HLPR_13830</name>
</gene>
<proteinExistence type="predicted"/>
<evidence type="ECO:0000313" key="1">
    <source>
        <dbReference type="EMBL" id="BEP29052.1"/>
    </source>
</evidence>
<reference evidence="1 2" key="1">
    <citation type="submission" date="2023-08" db="EMBL/GenBank/DDBJ databases">
        <title>Helicovermis profunda gen. nov., sp. nov., a novel mesophilic, fermentative bacterium within the Bacillota from a deep-sea hydrothermal vent chimney.</title>
        <authorList>
            <person name="Miyazaki U."/>
            <person name="Mizutani D."/>
            <person name="Hashimoto Y."/>
            <person name="Tame A."/>
            <person name="Sawayama S."/>
            <person name="Miyazaki J."/>
            <person name="Takai K."/>
            <person name="Nakagawa S."/>
        </authorList>
    </citation>
    <scope>NUCLEOTIDE SEQUENCE [LARGE SCALE GENOMIC DNA]</scope>
    <source>
        <strain evidence="1 2">S502</strain>
    </source>
</reference>
<dbReference type="Proteomes" id="UP001321786">
    <property type="component" value="Chromosome"/>
</dbReference>
<dbReference type="Gene3D" id="3.40.630.30">
    <property type="match status" value="1"/>
</dbReference>
<dbReference type="EMBL" id="AP028654">
    <property type="protein sequence ID" value="BEP29052.1"/>
    <property type="molecule type" value="Genomic_DNA"/>
</dbReference>
<name>A0AAU9EAX0_9FIRM</name>